<dbReference type="eggNOG" id="ENOG502S556">
    <property type="taxonomic scope" value="Eukaryota"/>
</dbReference>
<dbReference type="VEuPathDB" id="VectorBase:RPRC003421"/>
<dbReference type="EnsemblMetazoa" id="RPRC003421-RA">
    <property type="protein sequence ID" value="RPRC003421-PA"/>
    <property type="gene ID" value="RPRC003421"/>
</dbReference>
<dbReference type="AlphaFoldDB" id="T1HH98"/>
<evidence type="ECO:0000313" key="1">
    <source>
        <dbReference type="EnsemblMetazoa" id="RPRC003421-PA"/>
    </source>
</evidence>
<organism evidence="1 2">
    <name type="scientific">Rhodnius prolixus</name>
    <name type="common">Triatomid bug</name>
    <dbReference type="NCBI Taxonomy" id="13249"/>
    <lineage>
        <taxon>Eukaryota</taxon>
        <taxon>Metazoa</taxon>
        <taxon>Ecdysozoa</taxon>
        <taxon>Arthropoda</taxon>
        <taxon>Hexapoda</taxon>
        <taxon>Insecta</taxon>
        <taxon>Pterygota</taxon>
        <taxon>Neoptera</taxon>
        <taxon>Paraneoptera</taxon>
        <taxon>Hemiptera</taxon>
        <taxon>Heteroptera</taxon>
        <taxon>Panheteroptera</taxon>
        <taxon>Cimicomorpha</taxon>
        <taxon>Reduviidae</taxon>
        <taxon>Triatominae</taxon>
        <taxon>Rhodnius</taxon>
    </lineage>
</organism>
<dbReference type="Proteomes" id="UP000015103">
    <property type="component" value="Unassembled WGS sequence"/>
</dbReference>
<keyword evidence="2" id="KW-1185">Reference proteome</keyword>
<dbReference type="EMBL" id="ACPB03017204">
    <property type="status" value="NOT_ANNOTATED_CDS"/>
    <property type="molecule type" value="Genomic_DNA"/>
</dbReference>
<accession>T1HH98</accession>
<reference evidence="1" key="1">
    <citation type="submission" date="2015-05" db="UniProtKB">
        <authorList>
            <consortium name="EnsemblMetazoa"/>
        </authorList>
    </citation>
    <scope>IDENTIFICATION</scope>
</reference>
<dbReference type="InParanoid" id="T1HH98"/>
<protein>
    <submittedName>
        <fullName evidence="1">Uncharacterized protein</fullName>
    </submittedName>
</protein>
<evidence type="ECO:0000313" key="2">
    <source>
        <dbReference type="Proteomes" id="UP000015103"/>
    </source>
</evidence>
<dbReference type="HOGENOM" id="CLU_1827700_0_0_1"/>
<sequence>MRVLLMRKSGNLTLFTDVLQQHLFECFAALTILTVLSLSLQPWKILTSSRGLKPWKKLTSSRGLKPWKIITSSRGLKPWKILTSSRGLKPWKILTSSRGLPPWKILTSSRGLKPSVKSGERGGDIIPSSIYRDISIDNISA</sequence>
<name>T1HH98_RHOPR</name>
<proteinExistence type="predicted"/>